<dbReference type="InterPro" id="IPR012340">
    <property type="entry name" value="NA-bd_OB-fold"/>
</dbReference>
<dbReference type="InterPro" id="IPR000424">
    <property type="entry name" value="Primosome_PriB/ssb"/>
</dbReference>
<dbReference type="InterPro" id="IPR011344">
    <property type="entry name" value="ssDNA-bd"/>
</dbReference>
<dbReference type="Proteomes" id="UP000195331">
    <property type="component" value="Plasmid unnamed2"/>
</dbReference>
<evidence type="ECO:0000313" key="4">
    <source>
        <dbReference type="EMBL" id="ART74310.1"/>
    </source>
</evidence>
<protein>
    <recommendedName>
        <fullName evidence="2 3">Single-stranded DNA-binding protein</fullName>
        <shortName evidence="2">SSB</shortName>
    </recommendedName>
</protein>
<dbReference type="EMBL" id="CP020811">
    <property type="protein sequence ID" value="ART74310.1"/>
    <property type="molecule type" value="Genomic_DNA"/>
</dbReference>
<dbReference type="GO" id="GO:0006260">
    <property type="term" value="P:DNA replication"/>
    <property type="evidence" value="ECO:0007669"/>
    <property type="project" value="InterPro"/>
</dbReference>
<dbReference type="Gene3D" id="2.40.50.140">
    <property type="entry name" value="Nucleic acid-binding proteins"/>
    <property type="match status" value="1"/>
</dbReference>
<keyword evidence="1 2" id="KW-0238">DNA-binding</keyword>
<evidence type="ECO:0000313" key="5">
    <source>
        <dbReference type="Proteomes" id="UP000195331"/>
    </source>
</evidence>
<comment type="subunit">
    <text evidence="2">Homotetramer.</text>
</comment>
<dbReference type="RefSeq" id="WP_087083523.1">
    <property type="nucleotide sequence ID" value="NZ_CP020811.1"/>
</dbReference>
<dbReference type="AlphaFoldDB" id="A0A1Y0CGD0"/>
<keyword evidence="5" id="KW-1185">Reference proteome</keyword>
<evidence type="ECO:0000256" key="2">
    <source>
        <dbReference type="HAMAP-Rule" id="MF_00984"/>
    </source>
</evidence>
<evidence type="ECO:0000256" key="1">
    <source>
        <dbReference type="ARBA" id="ARBA00023125"/>
    </source>
</evidence>
<dbReference type="GO" id="GO:0003697">
    <property type="term" value="F:single-stranded DNA binding"/>
    <property type="evidence" value="ECO:0007669"/>
    <property type="project" value="UniProtKB-UniRule"/>
</dbReference>
<comment type="caution">
    <text evidence="2">Lacks conserved residue(s) required for the propagation of feature annotation.</text>
</comment>
<dbReference type="SUPFAM" id="SSF50249">
    <property type="entry name" value="Nucleic acid-binding proteins"/>
    <property type="match status" value="1"/>
</dbReference>
<dbReference type="CDD" id="cd04496">
    <property type="entry name" value="SSB_OBF"/>
    <property type="match status" value="1"/>
</dbReference>
<evidence type="ECO:0000256" key="3">
    <source>
        <dbReference type="PIRNR" id="PIRNR002070"/>
    </source>
</evidence>
<gene>
    <name evidence="4" type="ORF">BTO20_37430</name>
</gene>
<dbReference type="Pfam" id="PF00436">
    <property type="entry name" value="SSB"/>
    <property type="match status" value="1"/>
</dbReference>
<geneLocation type="plasmid" evidence="4 5">
    <name>unnamed2</name>
</geneLocation>
<reference evidence="4 5" key="1">
    <citation type="submission" date="2017-04" db="EMBL/GenBank/DDBJ databases">
        <title>Whole Genome Sequence of 1,4-Dioxane Degrading Bacterium Mycobacterium dioxanotrophicus PH-06.</title>
        <authorList>
            <person name="He Y."/>
        </authorList>
    </citation>
    <scope>NUCLEOTIDE SEQUENCE [LARGE SCALE GENOMIC DNA]</scope>
    <source>
        <strain evidence="4 5">PH-06</strain>
        <plasmid evidence="4 5">unnamed2</plasmid>
    </source>
</reference>
<keyword evidence="4" id="KW-0614">Plasmid</keyword>
<sequence length="124" mass="13686">MSTNSITISGNVTADPELRFTPGGKAVAHFTVADTPRYQDDSGAWRDGETLYQRVEVWGDMAENVAESLTKGAAVIVTGRVMAKSYKDRETGEKKPYTEIRADEIGASLRYATAKLTRVNRRDK</sequence>
<dbReference type="PROSITE" id="PS50935">
    <property type="entry name" value="SSB"/>
    <property type="match status" value="1"/>
</dbReference>
<dbReference type="PIRSF" id="PIRSF002070">
    <property type="entry name" value="SSB"/>
    <property type="match status" value="1"/>
</dbReference>
<dbReference type="NCBIfam" id="TIGR00621">
    <property type="entry name" value="ssb"/>
    <property type="match status" value="1"/>
</dbReference>
<accession>A0A1Y0CGD0</accession>
<proteinExistence type="inferred from homology"/>
<dbReference type="PANTHER" id="PTHR10302:SF27">
    <property type="entry name" value="SINGLE-STRANDED DNA-BINDING PROTEIN"/>
    <property type="match status" value="1"/>
</dbReference>
<dbReference type="GO" id="GO:0009295">
    <property type="term" value="C:nucleoid"/>
    <property type="evidence" value="ECO:0007669"/>
    <property type="project" value="TreeGrafter"/>
</dbReference>
<organism evidence="4 5">
    <name type="scientific">Mycobacterium dioxanotrophicus</name>
    <dbReference type="NCBI Taxonomy" id="482462"/>
    <lineage>
        <taxon>Bacteria</taxon>
        <taxon>Bacillati</taxon>
        <taxon>Actinomycetota</taxon>
        <taxon>Actinomycetes</taxon>
        <taxon>Mycobacteriales</taxon>
        <taxon>Mycobacteriaceae</taxon>
        <taxon>Mycobacterium</taxon>
    </lineage>
</organism>
<dbReference type="KEGG" id="mdx:BTO20_37430"/>
<name>A0A1Y0CGD0_9MYCO</name>
<dbReference type="HAMAP" id="MF_00984">
    <property type="entry name" value="SSB"/>
    <property type="match status" value="1"/>
</dbReference>
<dbReference type="PANTHER" id="PTHR10302">
    <property type="entry name" value="SINGLE-STRANDED DNA-BINDING PROTEIN"/>
    <property type="match status" value="1"/>
</dbReference>
<dbReference type="OrthoDB" id="9809878at2"/>